<dbReference type="AlphaFoldDB" id="A0A5D3ARF6"/>
<name>A0A5D3ARF6_9TREE</name>
<comment type="caution">
    <text evidence="1">The sequence shown here is derived from an EMBL/GenBank/DDBJ whole genome shotgun (WGS) entry which is preliminary data.</text>
</comment>
<reference evidence="1 2" key="1">
    <citation type="submission" date="2017-05" db="EMBL/GenBank/DDBJ databases">
        <title>The Genome Sequence of Tsuchiyaea wingfieldii DSM 27421.</title>
        <authorList>
            <person name="Cuomo C."/>
            <person name="Passer A."/>
            <person name="Billmyre B."/>
            <person name="Heitman J."/>
        </authorList>
    </citation>
    <scope>NUCLEOTIDE SEQUENCE [LARGE SCALE GENOMIC DNA]</scope>
    <source>
        <strain evidence="1 2">DSM 27421</strain>
    </source>
</reference>
<accession>A0A5D3ARF6</accession>
<proteinExistence type="predicted"/>
<dbReference type="EMBL" id="NIDF01000116">
    <property type="protein sequence ID" value="TYJ52781.1"/>
    <property type="molecule type" value="Genomic_DNA"/>
</dbReference>
<evidence type="ECO:0000313" key="2">
    <source>
        <dbReference type="Proteomes" id="UP000322245"/>
    </source>
</evidence>
<organism evidence="1 2">
    <name type="scientific">Cryptococcus floricola</name>
    <dbReference type="NCBI Taxonomy" id="2591691"/>
    <lineage>
        <taxon>Eukaryota</taxon>
        <taxon>Fungi</taxon>
        <taxon>Dikarya</taxon>
        <taxon>Basidiomycota</taxon>
        <taxon>Agaricomycotina</taxon>
        <taxon>Tremellomycetes</taxon>
        <taxon>Tremellales</taxon>
        <taxon>Cryptococcaceae</taxon>
        <taxon>Cryptococcus</taxon>
    </lineage>
</organism>
<dbReference type="Proteomes" id="UP000322245">
    <property type="component" value="Unassembled WGS sequence"/>
</dbReference>
<sequence>MDYAQHQHNMLAHHLPSHMLPSTQQQPAPTTVTTKPKTYYLGGAYLRPSYPGMGLGPMYIGRYHPNIGYVPSNGMMMGGHGVGCFSRGGKKHAKLTLVDARCLIGVPAEVCMGALEWDIGGGYGGVVDPMGTYPFGY</sequence>
<gene>
    <name evidence="1" type="ORF">B9479_006585</name>
</gene>
<evidence type="ECO:0000313" key="1">
    <source>
        <dbReference type="EMBL" id="TYJ52781.1"/>
    </source>
</evidence>
<protein>
    <submittedName>
        <fullName evidence="1">Uncharacterized protein</fullName>
    </submittedName>
</protein>
<keyword evidence="2" id="KW-1185">Reference proteome</keyword>